<name>A0ABS8MM88_9FLAO</name>
<organism evidence="1 2">
    <name type="scientific">Flavobacterium piscisymbiosum</name>
    <dbReference type="NCBI Taxonomy" id="2893753"/>
    <lineage>
        <taxon>Bacteria</taxon>
        <taxon>Pseudomonadati</taxon>
        <taxon>Bacteroidota</taxon>
        <taxon>Flavobacteriia</taxon>
        <taxon>Flavobacteriales</taxon>
        <taxon>Flavobacteriaceae</taxon>
        <taxon>Flavobacterium</taxon>
    </lineage>
</organism>
<sequence length="410" mass="47008">MSSIKIKNFGPIKEGYTDNDGFLPIDKLMIFIGGQGSGKSSIVKLISTLTWLEKALVKGTILIKDIVENDAFRIKWCEFQSIQNYFNPHSFIEYKGKYIHFKYDLEKAEILIIENTVYEQPKITYIPAERNFLSVLEDLENIKGLPKSLSWTLAEFIKAQRSLTEAHPIYINDIEFEYDDSTKVSYISGKGFNRLKLAEASSGIQSVVPLIVVLSYLEGFINSKISQDIDNLSFAESERFNSLLKEINKDTISVLSEYSKRIEALNKKFLPQNLFSIIEEIEQNLFPESQKNLLFKSFEFNNNREDNHLIITTHSPYIIAYTSLAMKAFKVKENINKSFDFLKRLEDIVPLKSCLNPDKTGVYQIDNEGVVVSIKSERGQILDNNFLNTSLEDTNDLFNDLLDIAEECNK</sequence>
<evidence type="ECO:0000313" key="2">
    <source>
        <dbReference type="Proteomes" id="UP001430679"/>
    </source>
</evidence>
<gene>
    <name evidence="1" type="ORF">LNP81_26785</name>
</gene>
<protein>
    <submittedName>
        <fullName evidence="1">ATP-binding protein</fullName>
    </submittedName>
</protein>
<dbReference type="EMBL" id="JAJJMM010000001">
    <property type="protein sequence ID" value="MCC9066613.1"/>
    <property type="molecule type" value="Genomic_DNA"/>
</dbReference>
<keyword evidence="2" id="KW-1185">Reference proteome</keyword>
<evidence type="ECO:0000313" key="1">
    <source>
        <dbReference type="EMBL" id="MCC9066613.1"/>
    </source>
</evidence>
<dbReference type="InterPro" id="IPR027417">
    <property type="entry name" value="P-loop_NTPase"/>
</dbReference>
<dbReference type="Proteomes" id="UP001430679">
    <property type="component" value="Unassembled WGS sequence"/>
</dbReference>
<proteinExistence type="predicted"/>
<dbReference type="GO" id="GO:0005524">
    <property type="term" value="F:ATP binding"/>
    <property type="evidence" value="ECO:0007669"/>
    <property type="project" value="UniProtKB-KW"/>
</dbReference>
<comment type="caution">
    <text evidence="1">The sequence shown here is derived from an EMBL/GenBank/DDBJ whole genome shotgun (WGS) entry which is preliminary data.</text>
</comment>
<keyword evidence="1" id="KW-0067">ATP-binding</keyword>
<dbReference type="RefSeq" id="WP_230040692.1">
    <property type="nucleotide sequence ID" value="NZ_JAJJMM010000001.1"/>
</dbReference>
<reference evidence="1" key="1">
    <citation type="submission" date="2021-11" db="EMBL/GenBank/DDBJ databases">
        <title>Description of novel Flavobacterium species.</title>
        <authorList>
            <person name="Saticioglu I.B."/>
            <person name="Ay H."/>
            <person name="Altun S."/>
            <person name="Duman M."/>
        </authorList>
    </citation>
    <scope>NUCLEOTIDE SEQUENCE</scope>
    <source>
        <strain evidence="1">F-30</strain>
    </source>
</reference>
<dbReference type="Gene3D" id="3.40.50.300">
    <property type="entry name" value="P-loop containing nucleotide triphosphate hydrolases"/>
    <property type="match status" value="1"/>
</dbReference>
<dbReference type="SUPFAM" id="SSF52540">
    <property type="entry name" value="P-loop containing nucleoside triphosphate hydrolases"/>
    <property type="match status" value="1"/>
</dbReference>
<keyword evidence="1" id="KW-0547">Nucleotide-binding</keyword>
<accession>A0ABS8MM88</accession>